<dbReference type="Proteomes" id="UP000216035">
    <property type="component" value="Unassembled WGS sequence"/>
</dbReference>
<dbReference type="OrthoDB" id="1466062at2"/>
<gene>
    <name evidence="1" type="ORF">CHX27_09220</name>
</gene>
<keyword evidence="2" id="KW-1185">Reference proteome</keyword>
<protein>
    <recommendedName>
        <fullName evidence="3">DUF4270 domain-containing protein</fullName>
    </recommendedName>
</protein>
<sequence>MNLRNVSGILIGIIALLSLYACDKDFIDLESDVIGDSHFDFTRYDGQLTVVAYNQGTGIVQSNNLPNISTDISVNSLGYYNNPAFGATTAHFVSQVELAAISPEFSTNIVMDSVYMEIPYFSTRTNIVDGDSTYELDSITTSQNGRMRLSIFESGYFIPDLDPSPESNLEERIRLYSDQKQTFESYKKGSLEDGTSVFNGPRLNNSTNTQENDQFFFNPAEVILTKLDADGDEIVTRKTPRLRVSLNKNFFKKKVIDAPESVLENNTAFKNHLRGLFFQVEQQTGNCLGNLNFTTGTITLYYTEDQISTVNGAATTTRVQKELVLNLTGNRANLFEQTYTPTYAAALNPANINTSVGDERLYVKGGEGSVAVIDLFGRTNANGGNSAELEALRNEAEANNWLINEANLTFYIDQDAMGESVEPQRIFLYDLTNQRVIGDYSAQDPGPSGFPKFNKPTFGGFLEKINGNGLRYKFRITRHISNLLKNRESTNVRLGLVVTESINDTRFARLKPGQPNNQVFSQVPVASVLNPFGTILFGSSPLVDASKRLKLEIYYTKPKE</sequence>
<accession>A0A255ZRZ6</accession>
<dbReference type="PROSITE" id="PS51257">
    <property type="entry name" value="PROKAR_LIPOPROTEIN"/>
    <property type="match status" value="1"/>
</dbReference>
<organism evidence="1 2">
    <name type="scientific">Flavobacterium aurantiibacter</name>
    <dbReference type="NCBI Taxonomy" id="2023067"/>
    <lineage>
        <taxon>Bacteria</taxon>
        <taxon>Pseudomonadati</taxon>
        <taxon>Bacteroidota</taxon>
        <taxon>Flavobacteriia</taxon>
        <taxon>Flavobacteriales</taxon>
        <taxon>Flavobacteriaceae</taxon>
        <taxon>Flavobacterium</taxon>
    </lineage>
</organism>
<dbReference type="AlphaFoldDB" id="A0A255ZRZ6"/>
<name>A0A255ZRZ6_9FLAO</name>
<dbReference type="RefSeq" id="WP_094486487.1">
    <property type="nucleotide sequence ID" value="NZ_NOXX01000200.1"/>
</dbReference>
<dbReference type="EMBL" id="NOXX01000200">
    <property type="protein sequence ID" value="OYQ43645.1"/>
    <property type="molecule type" value="Genomic_DNA"/>
</dbReference>
<dbReference type="Pfam" id="PF14092">
    <property type="entry name" value="DUF4270"/>
    <property type="match status" value="1"/>
</dbReference>
<dbReference type="InterPro" id="IPR025366">
    <property type="entry name" value="DUF4270"/>
</dbReference>
<proteinExistence type="predicted"/>
<comment type="caution">
    <text evidence="1">The sequence shown here is derived from an EMBL/GenBank/DDBJ whole genome shotgun (WGS) entry which is preliminary data.</text>
</comment>
<evidence type="ECO:0000313" key="1">
    <source>
        <dbReference type="EMBL" id="OYQ43645.1"/>
    </source>
</evidence>
<evidence type="ECO:0008006" key="3">
    <source>
        <dbReference type="Google" id="ProtNLM"/>
    </source>
</evidence>
<evidence type="ECO:0000313" key="2">
    <source>
        <dbReference type="Proteomes" id="UP000216035"/>
    </source>
</evidence>
<reference evidence="1 2" key="1">
    <citation type="submission" date="2017-07" db="EMBL/GenBank/DDBJ databases">
        <title>Flavobacterium cyanobacteriorum sp. nov., isolated from cyanobacterial aggregates in a eutrophic lake.</title>
        <authorList>
            <person name="Cai H."/>
        </authorList>
    </citation>
    <scope>NUCLEOTIDE SEQUENCE [LARGE SCALE GENOMIC DNA]</scope>
    <source>
        <strain evidence="1 2">TH167</strain>
    </source>
</reference>